<dbReference type="InterPro" id="IPR050359">
    <property type="entry name" value="bHLH_transcription_factors"/>
</dbReference>
<organism evidence="10 11">
    <name type="scientific">Stichopus japonicus</name>
    <name type="common">Sea cucumber</name>
    <dbReference type="NCBI Taxonomy" id="307972"/>
    <lineage>
        <taxon>Eukaryota</taxon>
        <taxon>Metazoa</taxon>
        <taxon>Echinodermata</taxon>
        <taxon>Eleutherozoa</taxon>
        <taxon>Echinozoa</taxon>
        <taxon>Holothuroidea</taxon>
        <taxon>Aspidochirotacea</taxon>
        <taxon>Aspidochirotida</taxon>
        <taxon>Stichopodidae</taxon>
        <taxon>Apostichopus</taxon>
    </lineage>
</organism>
<keyword evidence="3" id="KW-0524">Neurogenesis</keyword>
<keyword evidence="11" id="KW-1185">Reference proteome</keyword>
<comment type="caution">
    <text evidence="10">The sequence shown here is derived from an EMBL/GenBank/DDBJ whole genome shotgun (WGS) entry which is preliminary data.</text>
</comment>
<feature type="domain" description="BHLH" evidence="9">
    <location>
        <begin position="95"/>
        <end position="147"/>
    </location>
</feature>
<dbReference type="FunFam" id="4.10.280.10:FF:000006">
    <property type="entry name" value="Neurogenic differentiation factor"/>
    <property type="match status" value="1"/>
</dbReference>
<dbReference type="GO" id="GO:0061564">
    <property type="term" value="P:axon development"/>
    <property type="evidence" value="ECO:0007669"/>
    <property type="project" value="TreeGrafter"/>
</dbReference>
<feature type="compositionally biased region" description="Basic and acidic residues" evidence="8">
    <location>
        <begin position="63"/>
        <end position="74"/>
    </location>
</feature>
<feature type="region of interest" description="Disordered" evidence="8">
    <location>
        <begin position="30"/>
        <end position="90"/>
    </location>
</feature>
<dbReference type="Proteomes" id="UP000230750">
    <property type="component" value="Unassembled WGS sequence"/>
</dbReference>
<evidence type="ECO:0000313" key="11">
    <source>
        <dbReference type="Proteomes" id="UP000230750"/>
    </source>
</evidence>
<keyword evidence="2" id="KW-0221">Differentiation</keyword>
<reference evidence="10 11" key="1">
    <citation type="journal article" date="2017" name="PLoS Biol.">
        <title>The sea cucumber genome provides insights into morphological evolution and visceral regeneration.</title>
        <authorList>
            <person name="Zhang X."/>
            <person name="Sun L."/>
            <person name="Yuan J."/>
            <person name="Sun Y."/>
            <person name="Gao Y."/>
            <person name="Zhang L."/>
            <person name="Li S."/>
            <person name="Dai H."/>
            <person name="Hamel J.F."/>
            <person name="Liu C."/>
            <person name="Yu Y."/>
            <person name="Liu S."/>
            <person name="Lin W."/>
            <person name="Guo K."/>
            <person name="Jin S."/>
            <person name="Xu P."/>
            <person name="Storey K.B."/>
            <person name="Huan P."/>
            <person name="Zhang T."/>
            <person name="Zhou Y."/>
            <person name="Zhang J."/>
            <person name="Lin C."/>
            <person name="Li X."/>
            <person name="Xing L."/>
            <person name="Huo D."/>
            <person name="Sun M."/>
            <person name="Wang L."/>
            <person name="Mercier A."/>
            <person name="Li F."/>
            <person name="Yang H."/>
            <person name="Xiang J."/>
        </authorList>
    </citation>
    <scope>NUCLEOTIDE SEQUENCE [LARGE SCALE GENOMIC DNA]</scope>
    <source>
        <strain evidence="10">Shaxun</strain>
        <tissue evidence="10">Muscle</tissue>
    </source>
</reference>
<protein>
    <submittedName>
        <fullName evidence="10">Putative neurogenic differentiation factor 4-like</fullName>
    </submittedName>
</protein>
<dbReference type="Pfam" id="PF12533">
    <property type="entry name" value="Neuro_bHLH"/>
    <property type="match status" value="1"/>
</dbReference>
<dbReference type="GO" id="GO:0070888">
    <property type="term" value="F:E-box binding"/>
    <property type="evidence" value="ECO:0007669"/>
    <property type="project" value="TreeGrafter"/>
</dbReference>
<dbReference type="GO" id="GO:0046983">
    <property type="term" value="F:protein dimerization activity"/>
    <property type="evidence" value="ECO:0007669"/>
    <property type="project" value="InterPro"/>
</dbReference>
<evidence type="ECO:0000256" key="6">
    <source>
        <dbReference type="ARBA" id="ARBA00023163"/>
    </source>
</evidence>
<dbReference type="InterPro" id="IPR022575">
    <property type="entry name" value="NeuroD_DUF"/>
</dbReference>
<dbReference type="GO" id="GO:0000981">
    <property type="term" value="F:DNA-binding transcription factor activity, RNA polymerase II-specific"/>
    <property type="evidence" value="ECO:0007669"/>
    <property type="project" value="TreeGrafter"/>
</dbReference>
<dbReference type="GO" id="GO:0007423">
    <property type="term" value="P:sensory organ development"/>
    <property type="evidence" value="ECO:0007669"/>
    <property type="project" value="TreeGrafter"/>
</dbReference>
<evidence type="ECO:0000256" key="4">
    <source>
        <dbReference type="ARBA" id="ARBA00023015"/>
    </source>
</evidence>
<keyword evidence="5" id="KW-0238">DNA-binding</keyword>
<dbReference type="OrthoDB" id="10039134at2759"/>
<evidence type="ECO:0000313" key="10">
    <source>
        <dbReference type="EMBL" id="PIK41406.1"/>
    </source>
</evidence>
<dbReference type="GO" id="GO:0005634">
    <property type="term" value="C:nucleus"/>
    <property type="evidence" value="ECO:0007669"/>
    <property type="project" value="TreeGrafter"/>
</dbReference>
<evidence type="ECO:0000256" key="2">
    <source>
        <dbReference type="ARBA" id="ARBA00022782"/>
    </source>
</evidence>
<dbReference type="SMART" id="SM00353">
    <property type="entry name" value="HLH"/>
    <property type="match status" value="1"/>
</dbReference>
<evidence type="ECO:0000256" key="1">
    <source>
        <dbReference type="ARBA" id="ARBA00022473"/>
    </source>
</evidence>
<feature type="region of interest" description="Disordered" evidence="8">
    <location>
        <begin position="355"/>
        <end position="376"/>
    </location>
</feature>
<dbReference type="PANTHER" id="PTHR19290:SF134">
    <property type="entry name" value="NEUROGENIC DIFFERENTIATION FACTOR 1"/>
    <property type="match status" value="1"/>
</dbReference>
<dbReference type="Gene3D" id="4.10.280.10">
    <property type="entry name" value="Helix-loop-helix DNA-binding domain"/>
    <property type="match status" value="1"/>
</dbReference>
<gene>
    <name evidence="10" type="ORF">BSL78_21731</name>
</gene>
<keyword evidence="6" id="KW-0804">Transcription</keyword>
<name>A0A2G8K075_STIJA</name>
<dbReference type="PANTHER" id="PTHR19290">
    <property type="entry name" value="BASIC HELIX-LOOP-HELIX PROTEIN NEUROGENIN-RELATED"/>
    <property type="match status" value="1"/>
</dbReference>
<dbReference type="EMBL" id="MRZV01001021">
    <property type="protein sequence ID" value="PIK41406.1"/>
    <property type="molecule type" value="Genomic_DNA"/>
</dbReference>
<accession>A0A2G8K075</accession>
<proteinExistence type="predicted"/>
<evidence type="ECO:0000256" key="3">
    <source>
        <dbReference type="ARBA" id="ARBA00022902"/>
    </source>
</evidence>
<sequence length="376" mass="41299">MLTTASSKPFTEQEVTSSLSAILNEFEDDMNDLQSDNEKDIRGSDILTSDTKHCKTNSRKRKSEQEDGTTEKPAPKKRGPKKKKMTKARVQKFRMRRLKANTRERNRMHGLNEALDMLRKVVPCYSSTQKLSKIETLRLAKNYISALSEILSTGKVPDTVTFAQTLSKGLSQPTTNLVAGAMQLNPRTLMPEETSLQYVGWSERESMLSSGHPYPAVPPFGYSVGMDNTLDENYNAAPYHAFPLDGGYNADTQTHAYYHRSDASGASGDMPVSAISTSSCKYVANTSSVVSTDAGVISAFTPVLNSTTYPPSYPMTSSHDRVFQYSSSSVSGDAIDVVNQGLSCNTYNNGIVECETPPSSSEGADYESLTRHREIV</sequence>
<feature type="compositionally biased region" description="Basic residues" evidence="8">
    <location>
        <begin position="75"/>
        <end position="90"/>
    </location>
</feature>
<dbReference type="Pfam" id="PF00010">
    <property type="entry name" value="HLH"/>
    <property type="match status" value="1"/>
</dbReference>
<evidence type="ECO:0000259" key="9">
    <source>
        <dbReference type="PROSITE" id="PS50888"/>
    </source>
</evidence>
<evidence type="ECO:0000256" key="8">
    <source>
        <dbReference type="SAM" id="MobiDB-lite"/>
    </source>
</evidence>
<evidence type="ECO:0000256" key="5">
    <source>
        <dbReference type="ARBA" id="ARBA00023125"/>
    </source>
</evidence>
<dbReference type="AlphaFoldDB" id="A0A2G8K075"/>
<dbReference type="InterPro" id="IPR011598">
    <property type="entry name" value="bHLH_dom"/>
</dbReference>
<keyword evidence="7" id="KW-0539">Nucleus</keyword>
<keyword evidence="4" id="KW-0805">Transcription regulation</keyword>
<dbReference type="SUPFAM" id="SSF47459">
    <property type="entry name" value="HLH, helix-loop-helix DNA-binding domain"/>
    <property type="match status" value="1"/>
</dbReference>
<dbReference type="STRING" id="307972.A0A2G8K075"/>
<evidence type="ECO:0000256" key="7">
    <source>
        <dbReference type="ARBA" id="ARBA00023242"/>
    </source>
</evidence>
<dbReference type="InterPro" id="IPR036638">
    <property type="entry name" value="HLH_DNA-bd_sf"/>
</dbReference>
<dbReference type="GO" id="GO:0045944">
    <property type="term" value="P:positive regulation of transcription by RNA polymerase II"/>
    <property type="evidence" value="ECO:0007669"/>
    <property type="project" value="TreeGrafter"/>
</dbReference>
<dbReference type="PROSITE" id="PS50888">
    <property type="entry name" value="BHLH"/>
    <property type="match status" value="1"/>
</dbReference>
<keyword evidence="1" id="KW-0217">Developmental protein</keyword>